<dbReference type="EMBL" id="AJWZ01006858">
    <property type="protein sequence ID" value="EKC58576.1"/>
    <property type="molecule type" value="Genomic_DNA"/>
</dbReference>
<evidence type="ECO:0000259" key="4">
    <source>
        <dbReference type="PROSITE" id="PS50949"/>
    </source>
</evidence>
<evidence type="ECO:0000256" key="2">
    <source>
        <dbReference type="ARBA" id="ARBA00023125"/>
    </source>
</evidence>
<feature type="non-terminal residue" evidence="5">
    <location>
        <position position="1"/>
    </location>
</feature>
<comment type="caution">
    <text evidence="5">The sequence shown here is derived from an EMBL/GenBank/DDBJ whole genome shotgun (WGS) entry which is preliminary data.</text>
</comment>
<reference evidence="5" key="1">
    <citation type="journal article" date="2013" name="Environ. Microbiol.">
        <title>Microbiota from the distal guts of lean and obese adolescents exhibit partial functional redundancy besides clear differences in community structure.</title>
        <authorList>
            <person name="Ferrer M."/>
            <person name="Ruiz A."/>
            <person name="Lanza F."/>
            <person name="Haange S.B."/>
            <person name="Oberbach A."/>
            <person name="Till H."/>
            <person name="Bargiela R."/>
            <person name="Campoy C."/>
            <person name="Segura M.T."/>
            <person name="Richter M."/>
            <person name="von Bergen M."/>
            <person name="Seifert J."/>
            <person name="Suarez A."/>
        </authorList>
    </citation>
    <scope>NUCLEOTIDE SEQUENCE</scope>
</reference>
<dbReference type="CDD" id="cd07377">
    <property type="entry name" value="WHTH_GntR"/>
    <property type="match status" value="1"/>
</dbReference>
<sequence>KGVLKENEQLPSVRSLAKDLSVNPNTVSKAYQELERNKIIYSVSGRGSFVSKIVDSSVKDYILSDFDEKASEALKIGISKDELKERIEEMEI</sequence>
<evidence type="ECO:0000313" key="5">
    <source>
        <dbReference type="EMBL" id="EKC58576.1"/>
    </source>
</evidence>
<keyword evidence="3" id="KW-0804">Transcription</keyword>
<accession>K1TH87</accession>
<dbReference type="AlphaFoldDB" id="K1TH87"/>
<feature type="domain" description="HTH gntR-type" evidence="4">
    <location>
        <begin position="1"/>
        <end position="53"/>
    </location>
</feature>
<gene>
    <name evidence="5" type="ORF">OBE_09937</name>
</gene>
<name>K1TH87_9ZZZZ</name>
<dbReference type="InterPro" id="IPR036388">
    <property type="entry name" value="WH-like_DNA-bd_sf"/>
</dbReference>
<dbReference type="PANTHER" id="PTHR38445:SF9">
    <property type="entry name" value="HTH-TYPE TRANSCRIPTIONAL REPRESSOR YTRA"/>
    <property type="match status" value="1"/>
</dbReference>
<dbReference type="PANTHER" id="PTHR38445">
    <property type="entry name" value="HTH-TYPE TRANSCRIPTIONAL REPRESSOR YTRA"/>
    <property type="match status" value="1"/>
</dbReference>
<dbReference type="SMART" id="SM00345">
    <property type="entry name" value="HTH_GNTR"/>
    <property type="match status" value="1"/>
</dbReference>
<dbReference type="Pfam" id="PF00392">
    <property type="entry name" value="GntR"/>
    <property type="match status" value="1"/>
</dbReference>
<keyword evidence="2" id="KW-0238">DNA-binding</keyword>
<proteinExistence type="predicted"/>
<dbReference type="PROSITE" id="PS50949">
    <property type="entry name" value="HTH_GNTR"/>
    <property type="match status" value="1"/>
</dbReference>
<evidence type="ECO:0000256" key="1">
    <source>
        <dbReference type="ARBA" id="ARBA00023015"/>
    </source>
</evidence>
<dbReference type="Gene3D" id="1.10.10.10">
    <property type="entry name" value="Winged helix-like DNA-binding domain superfamily/Winged helix DNA-binding domain"/>
    <property type="match status" value="1"/>
</dbReference>
<protein>
    <submittedName>
        <fullName evidence="5">Transcriptional regulator, GntR family</fullName>
    </submittedName>
</protein>
<dbReference type="SUPFAM" id="SSF46785">
    <property type="entry name" value="Winged helix' DNA-binding domain"/>
    <property type="match status" value="1"/>
</dbReference>
<dbReference type="InterPro" id="IPR036390">
    <property type="entry name" value="WH_DNA-bd_sf"/>
</dbReference>
<dbReference type="InterPro" id="IPR000524">
    <property type="entry name" value="Tscrpt_reg_HTH_GntR"/>
</dbReference>
<organism evidence="5">
    <name type="scientific">human gut metagenome</name>
    <dbReference type="NCBI Taxonomy" id="408170"/>
    <lineage>
        <taxon>unclassified sequences</taxon>
        <taxon>metagenomes</taxon>
        <taxon>organismal metagenomes</taxon>
    </lineage>
</organism>
<evidence type="ECO:0000256" key="3">
    <source>
        <dbReference type="ARBA" id="ARBA00023163"/>
    </source>
</evidence>
<dbReference type="GO" id="GO:0003700">
    <property type="term" value="F:DNA-binding transcription factor activity"/>
    <property type="evidence" value="ECO:0007669"/>
    <property type="project" value="InterPro"/>
</dbReference>
<dbReference type="GO" id="GO:0003677">
    <property type="term" value="F:DNA binding"/>
    <property type="evidence" value="ECO:0007669"/>
    <property type="project" value="UniProtKB-KW"/>
</dbReference>
<keyword evidence="1" id="KW-0805">Transcription regulation</keyword>